<dbReference type="GO" id="GO:1904047">
    <property type="term" value="F:S-adenosyl-L-methionine binding"/>
    <property type="evidence" value="ECO:0007669"/>
    <property type="project" value="TreeGrafter"/>
</dbReference>
<comment type="caution">
    <text evidence="1">The sequence shown here is derived from an EMBL/GenBank/DDBJ whole genome shotgun (WGS) entry which is preliminary data.</text>
</comment>
<evidence type="ECO:0000313" key="1">
    <source>
        <dbReference type="EMBL" id="PIZ14911.1"/>
    </source>
</evidence>
<protein>
    <recommendedName>
        <fullName evidence="3">Radical SAM protein</fullName>
    </recommendedName>
</protein>
<dbReference type="GO" id="GO:0003913">
    <property type="term" value="F:DNA photolyase activity"/>
    <property type="evidence" value="ECO:0007669"/>
    <property type="project" value="TreeGrafter"/>
</dbReference>
<dbReference type="GO" id="GO:0051539">
    <property type="term" value="F:4 iron, 4 sulfur cluster binding"/>
    <property type="evidence" value="ECO:0007669"/>
    <property type="project" value="TreeGrafter"/>
</dbReference>
<proteinExistence type="predicted"/>
<dbReference type="EMBL" id="PFMR01000293">
    <property type="protein sequence ID" value="PIZ14911.1"/>
    <property type="molecule type" value="Genomic_DNA"/>
</dbReference>
<dbReference type="PANTHER" id="PTHR37822">
    <property type="entry name" value="SPORE PHOTOPRODUCT LYASE-RELATED"/>
    <property type="match status" value="1"/>
</dbReference>
<organism evidence="1 2">
    <name type="scientific">Candidatus Desantisbacteria bacterium CG_4_10_14_0_8_um_filter_48_22</name>
    <dbReference type="NCBI Taxonomy" id="1974543"/>
    <lineage>
        <taxon>Bacteria</taxon>
        <taxon>Candidatus Desantisiibacteriota</taxon>
    </lineage>
</organism>
<dbReference type="Proteomes" id="UP000229307">
    <property type="component" value="Unassembled WGS sequence"/>
</dbReference>
<evidence type="ECO:0000313" key="2">
    <source>
        <dbReference type="Proteomes" id="UP000229307"/>
    </source>
</evidence>
<name>A0A2M7S5V1_9BACT</name>
<evidence type="ECO:0008006" key="3">
    <source>
        <dbReference type="Google" id="ProtNLM"/>
    </source>
</evidence>
<sequence length="441" mass="49895">MFRKLRPEKVYVTEDVYSDPGAAACVDRIMSAVEGAEAQRVSYSELNEIAPARWKNIPEWGAQKDPRDPDLVLTTAKYPAESEKKEFTTRYPNLGIRDMYGFSPTRWRADGEADWRRSARGCVCQSAWQLHAIDGCPFRCAYCGLGGVNKILVNMEEYVKHLDGVCELGPDQRLYKWDNMTDVSCFEPEWGASKLLVEYFARKPGKYLEIYAGKSDNIDNLLSLDHRGKTIIQWSVSARTQSTVLEKETAPWDRRVEAAARCGEAGYIVRFRFSPIIPVKNWEDENADLIDLIFEKTKPDVISLCPFGWMSYEEMKSCMDIGLLDARFAAVMESAVPFLGARGFTSGGGRPIPHDARAYMLKVLIDEIRRHSKTIPVSLCLETPEMWALFGRELGMPVNPEKKSSYYCNCGPMCTPENPLNKGVEPGQSWYGPDGTKVRLR</sequence>
<dbReference type="InterPro" id="IPR049539">
    <property type="entry name" value="SPL"/>
</dbReference>
<accession>A0A2M7S5V1</accession>
<dbReference type="AlphaFoldDB" id="A0A2M7S5V1"/>
<dbReference type="GO" id="GO:0042601">
    <property type="term" value="C:endospore-forming forespore"/>
    <property type="evidence" value="ECO:0007669"/>
    <property type="project" value="TreeGrafter"/>
</dbReference>
<dbReference type="Gene3D" id="3.80.30.30">
    <property type="match status" value="1"/>
</dbReference>
<dbReference type="PANTHER" id="PTHR37822:SF2">
    <property type="entry name" value="SPORE PHOTOPRODUCT LYASE"/>
    <property type="match status" value="1"/>
</dbReference>
<gene>
    <name evidence="1" type="ORF">COY52_10685</name>
</gene>
<dbReference type="Pfam" id="PF20903">
    <property type="entry name" value="SPL"/>
    <property type="match status" value="1"/>
</dbReference>
<reference evidence="2" key="1">
    <citation type="submission" date="2017-09" db="EMBL/GenBank/DDBJ databases">
        <title>Depth-based differentiation of microbial function through sediment-hosted aquifers and enrichment of novel symbionts in the deep terrestrial subsurface.</title>
        <authorList>
            <person name="Probst A.J."/>
            <person name="Ladd B."/>
            <person name="Jarett J.K."/>
            <person name="Geller-Mcgrath D.E."/>
            <person name="Sieber C.M.K."/>
            <person name="Emerson J.B."/>
            <person name="Anantharaman K."/>
            <person name="Thomas B.C."/>
            <person name="Malmstrom R."/>
            <person name="Stieglmeier M."/>
            <person name="Klingl A."/>
            <person name="Woyke T."/>
            <person name="Ryan C.M."/>
            <person name="Banfield J.F."/>
        </authorList>
    </citation>
    <scope>NUCLEOTIDE SEQUENCE [LARGE SCALE GENOMIC DNA]</scope>
</reference>